<dbReference type="InterPro" id="IPR013783">
    <property type="entry name" value="Ig-like_fold"/>
</dbReference>
<dbReference type="GO" id="GO:0016788">
    <property type="term" value="F:hydrolase activity, acting on ester bonds"/>
    <property type="evidence" value="ECO:0007669"/>
    <property type="project" value="UniProtKB-ARBA"/>
</dbReference>
<evidence type="ECO:0000313" key="1">
    <source>
        <dbReference type="EMBL" id="ACB95752.1"/>
    </source>
</evidence>
<dbReference type="HOGENOM" id="CLU_354398_0_0_5"/>
<reference evidence="2" key="1">
    <citation type="submission" date="2008-03" db="EMBL/GenBank/DDBJ databases">
        <title>Complete sequence of chromosome of Beijerinckia indica subsp. indica ATCC 9039.</title>
        <authorList>
            <consortium name="US DOE Joint Genome Institute"/>
            <person name="Copeland A."/>
            <person name="Lucas S."/>
            <person name="Lapidus A."/>
            <person name="Glavina del Rio T."/>
            <person name="Dalin E."/>
            <person name="Tice H."/>
            <person name="Bruce D."/>
            <person name="Goodwin L."/>
            <person name="Pitluck S."/>
            <person name="LaButti K."/>
            <person name="Schmutz J."/>
            <person name="Larimer F."/>
            <person name="Land M."/>
            <person name="Hauser L."/>
            <person name="Kyrpides N."/>
            <person name="Mikhailova N."/>
            <person name="Dunfield P.F."/>
            <person name="Dedysh S.N."/>
            <person name="Liesack W."/>
            <person name="Saw J.H."/>
            <person name="Alam M."/>
            <person name="Chen Y."/>
            <person name="Murrell J.C."/>
            <person name="Richardson P."/>
        </authorList>
    </citation>
    <scope>NUCLEOTIDE SEQUENCE [LARGE SCALE GENOMIC DNA]</scope>
    <source>
        <strain evidence="2">ATCC 9039 / DSM 1715 / NCIMB 8712</strain>
    </source>
</reference>
<reference evidence="1 2" key="2">
    <citation type="journal article" date="2010" name="J. Bacteriol.">
        <title>Complete genome sequence of Beijerinckia indica subsp. indica.</title>
        <authorList>
            <person name="Tamas I."/>
            <person name="Dedysh S.N."/>
            <person name="Liesack W."/>
            <person name="Stott M.B."/>
            <person name="Alam M."/>
            <person name="Murrell J.C."/>
            <person name="Dunfield P.F."/>
        </authorList>
    </citation>
    <scope>NUCLEOTIDE SEQUENCE [LARGE SCALE GENOMIC DNA]</scope>
    <source>
        <strain evidence="2">ATCC 9039 / DSM 1715 / NCIMB 8712</strain>
    </source>
</reference>
<protein>
    <submittedName>
        <fullName evidence="1">Uncharacterized protein</fullName>
    </submittedName>
</protein>
<dbReference type="Proteomes" id="UP000001695">
    <property type="component" value="Chromosome"/>
</dbReference>
<name>B2IG13_BEII9</name>
<dbReference type="InterPro" id="IPR036514">
    <property type="entry name" value="SGNH_hydro_sf"/>
</dbReference>
<dbReference type="Gene3D" id="2.60.40.10">
    <property type="entry name" value="Immunoglobulins"/>
    <property type="match status" value="1"/>
</dbReference>
<dbReference type="eggNOG" id="COG2755">
    <property type="taxonomic scope" value="Bacteria"/>
</dbReference>
<gene>
    <name evidence="1" type="ordered locus">Bind_2132</name>
</gene>
<dbReference type="STRING" id="395963.Bind_2132"/>
<dbReference type="CDD" id="cd00229">
    <property type="entry name" value="SGNH_hydrolase"/>
    <property type="match status" value="1"/>
</dbReference>
<sequence>MTYQYISMVPPGGGLSNQITINGRVYTSDPLTPINIPSFDALVAEANGWIRISAFTGASSSLNAPSTTDYKTFSGSGLAPGSTVTVYKNNVSAGTAIVAVDGTWSFTFTTAPAAQSSITYSGVPESPAITIPNSGNGTSGPLATLSLSPLTGSAGVAYSGAIAGVTAGSTIVAASSDGTALIVNGTSVTGTFPTGGTKSITLTETLAGAANSPNLTIISLTITAVSGPTLVPLTVSPLTITAGSVFSGAVTGSTAGSTISATSSDGIAVNSYSNSRVTANFPTAGSKTVTITETLAGATNSPKVTTQTINVTASGAPNSSTPFTLSRIVNVAGGGTSLTALGHSWTAVNISGVSNVYANTRYARGYTCALMLYLGWNYTPVRTYAVSGYTLSLDLGIYNGSRTTDAPVLRYGAIGSDGWNPDIFLFEGGSNDISGGSTFSQMQTDAAAAQNYVLGLAQKPRMPLLDIIPRNSFSNDAVAQATRTQYNSWSNTRNVADDYVLPYDVSYIFEDPSNPGHMLANVSDDGVHPNTWSGFLFAKKAFDSMSAKGWLPAPIVFPYAKDAASDPTNLLQHAVSDNSANQLFSNTAGAAVNLAAGSVVPSGYTLSADTSWTTSAGAQPSSALVLDDGATLRKKLVITIPNGNAPGSVAADVGKTWLTLTSSTIISSARSQTFNGGATPIVAGNTYRAGIKLKISCPNIFISGLTFRWVVDGTIVNQIAYASSGFSNAGEVFPQGVYDLLTEAFTVPAFLSSIQLSSLILTLASVPGSATGGTIEISAPYIRPYTFLAAAP</sequence>
<organism evidence="1 2">
    <name type="scientific">Beijerinckia indica subsp. indica (strain ATCC 9039 / DSM 1715 / NCIMB 8712)</name>
    <dbReference type="NCBI Taxonomy" id="395963"/>
    <lineage>
        <taxon>Bacteria</taxon>
        <taxon>Pseudomonadati</taxon>
        <taxon>Pseudomonadota</taxon>
        <taxon>Alphaproteobacteria</taxon>
        <taxon>Hyphomicrobiales</taxon>
        <taxon>Beijerinckiaceae</taxon>
        <taxon>Beijerinckia</taxon>
    </lineage>
</organism>
<dbReference type="EMBL" id="CP001016">
    <property type="protein sequence ID" value="ACB95752.1"/>
    <property type="molecule type" value="Genomic_DNA"/>
</dbReference>
<dbReference type="KEGG" id="bid:Bind_2132"/>
<dbReference type="AlphaFoldDB" id="B2IG13"/>
<dbReference type="SUPFAM" id="SSF52266">
    <property type="entry name" value="SGNH hydrolase"/>
    <property type="match status" value="1"/>
</dbReference>
<proteinExistence type="predicted"/>
<accession>B2IG13</accession>
<keyword evidence="2" id="KW-1185">Reference proteome</keyword>
<evidence type="ECO:0000313" key="2">
    <source>
        <dbReference type="Proteomes" id="UP000001695"/>
    </source>
</evidence>
<dbReference type="Gene3D" id="3.40.50.1110">
    <property type="entry name" value="SGNH hydrolase"/>
    <property type="match status" value="1"/>
</dbReference>